<dbReference type="AlphaFoldDB" id="A0AAF0F2V2"/>
<dbReference type="GO" id="GO:0031262">
    <property type="term" value="C:Ndc80 complex"/>
    <property type="evidence" value="ECO:0007669"/>
    <property type="project" value="InterPro"/>
</dbReference>
<organism evidence="11 12">
    <name type="scientific">Malassezia japonica</name>
    <dbReference type="NCBI Taxonomy" id="223818"/>
    <lineage>
        <taxon>Eukaryota</taxon>
        <taxon>Fungi</taxon>
        <taxon>Dikarya</taxon>
        <taxon>Basidiomycota</taxon>
        <taxon>Ustilaginomycotina</taxon>
        <taxon>Malasseziomycetes</taxon>
        <taxon>Malasseziales</taxon>
        <taxon>Malasseziaceae</taxon>
        <taxon>Malassezia</taxon>
    </lineage>
</organism>
<evidence type="ECO:0000256" key="4">
    <source>
        <dbReference type="ARBA" id="ARBA00022776"/>
    </source>
</evidence>
<dbReference type="Proteomes" id="UP001217754">
    <property type="component" value="Chromosome 3"/>
</dbReference>
<dbReference type="PANTHER" id="PTHR14281:SF0">
    <property type="entry name" value="KINETOCHORE PROTEIN SPC25"/>
    <property type="match status" value="1"/>
</dbReference>
<evidence type="ECO:0000256" key="5">
    <source>
        <dbReference type="ARBA" id="ARBA00022838"/>
    </source>
</evidence>
<gene>
    <name evidence="11" type="primary">SPC25</name>
    <name evidence="11" type="ORF">MJAP1_002004</name>
</gene>
<name>A0AAF0F2V2_9BASI</name>
<dbReference type="PANTHER" id="PTHR14281">
    <property type="entry name" value="KINETOCHORE PROTEIN SPC25-RELATED"/>
    <property type="match status" value="1"/>
</dbReference>
<dbReference type="GO" id="GO:0007059">
    <property type="term" value="P:chromosome segregation"/>
    <property type="evidence" value="ECO:0007669"/>
    <property type="project" value="InterPro"/>
</dbReference>
<dbReference type="GO" id="GO:0005634">
    <property type="term" value="C:nucleus"/>
    <property type="evidence" value="ECO:0007669"/>
    <property type="project" value="UniProtKB-SubCell"/>
</dbReference>
<keyword evidence="7 9" id="KW-0131">Cell cycle</keyword>
<comment type="subunit">
    <text evidence="9">Component of the NDC80 complex.</text>
</comment>
<evidence type="ECO:0000256" key="3">
    <source>
        <dbReference type="ARBA" id="ARBA00022618"/>
    </source>
</evidence>
<dbReference type="EMBL" id="CP119960">
    <property type="protein sequence ID" value="WFD39034.1"/>
    <property type="molecule type" value="Genomic_DNA"/>
</dbReference>
<sequence>MDESAGGAPRRAGLDFSALNESVGRFQERFDEYVHSTVDQIKSDADTKKHDRKTAEAESSDLTRECDAIKQDQKQLWETVAAERREDTHLRSSLQAFYTQQKSLEQRTGELAGDVADARREFEALETRRAEKLALLERQVQLNRPELAVLEKYTGLSITPAERRGTLRFAFRLLSATTPNDACSLDLDVSQSQYTAPQYDARLSKETVQRLLQSLNDQGDLPAFLCALRRAMQAVCQ</sequence>
<dbReference type="GeneID" id="85225653"/>
<feature type="domain" description="Chromosome segregation protein Spc25 C-terminal" evidence="10">
    <location>
        <begin position="163"/>
        <end position="232"/>
    </location>
</feature>
<evidence type="ECO:0000256" key="7">
    <source>
        <dbReference type="ARBA" id="ARBA00023306"/>
    </source>
</evidence>
<keyword evidence="8 9" id="KW-0137">Centromere</keyword>
<evidence type="ECO:0000313" key="11">
    <source>
        <dbReference type="EMBL" id="WFD39034.1"/>
    </source>
</evidence>
<keyword evidence="5 9" id="KW-0995">Kinetochore</keyword>
<keyword evidence="2 9" id="KW-0158">Chromosome</keyword>
<dbReference type="RefSeq" id="XP_060121931.1">
    <property type="nucleotide sequence ID" value="XM_060265948.1"/>
</dbReference>
<dbReference type="CDD" id="cd23784">
    <property type="entry name" value="RWD_Spc25"/>
    <property type="match status" value="1"/>
</dbReference>
<evidence type="ECO:0000256" key="8">
    <source>
        <dbReference type="ARBA" id="ARBA00023328"/>
    </source>
</evidence>
<comment type="function">
    <text evidence="9">Acts as a component of the essential kinetochore-associated NDC80 complex, which is required for chromosome segregation and spindle checkpoint activity.</text>
</comment>
<dbReference type="Pfam" id="PF08234">
    <property type="entry name" value="Spindle_Spc25"/>
    <property type="match status" value="1"/>
</dbReference>
<keyword evidence="3 9" id="KW-0132">Cell division</keyword>
<reference evidence="11" key="1">
    <citation type="submission" date="2023-03" db="EMBL/GenBank/DDBJ databases">
        <title>Mating type loci evolution in Malassezia.</title>
        <authorList>
            <person name="Coelho M.A."/>
        </authorList>
    </citation>
    <scope>NUCLEOTIDE SEQUENCE</scope>
    <source>
        <strain evidence="11">CBS 9431</strain>
    </source>
</reference>
<dbReference type="InterPro" id="IPR013255">
    <property type="entry name" value="Spc25_C"/>
</dbReference>
<evidence type="ECO:0000256" key="9">
    <source>
        <dbReference type="RuleBase" id="RU367150"/>
    </source>
</evidence>
<keyword evidence="12" id="KW-1185">Reference proteome</keyword>
<proteinExistence type="inferred from homology"/>
<evidence type="ECO:0000313" key="12">
    <source>
        <dbReference type="Proteomes" id="UP001217754"/>
    </source>
</evidence>
<dbReference type="GO" id="GO:0051301">
    <property type="term" value="P:cell division"/>
    <property type="evidence" value="ECO:0007669"/>
    <property type="project" value="UniProtKB-UniRule"/>
</dbReference>
<dbReference type="Gene3D" id="3.30.457.50">
    <property type="entry name" value="Chromosome segregation protein Spc25"/>
    <property type="match status" value="1"/>
</dbReference>
<evidence type="ECO:0000256" key="2">
    <source>
        <dbReference type="ARBA" id="ARBA00022454"/>
    </source>
</evidence>
<comment type="similarity">
    <text evidence="1 9">Belongs to the SPC25 family.</text>
</comment>
<accession>A0AAF0F2V2</accession>
<evidence type="ECO:0000256" key="6">
    <source>
        <dbReference type="ARBA" id="ARBA00023054"/>
    </source>
</evidence>
<keyword evidence="6" id="KW-0175">Coiled coil</keyword>
<comment type="subcellular location">
    <subcellularLocation>
        <location evidence="9">Nucleus</location>
    </subcellularLocation>
    <subcellularLocation>
        <location evidence="9">Chromosome</location>
        <location evidence="9">Centromere</location>
        <location evidence="9">Kinetochore</location>
    </subcellularLocation>
</comment>
<evidence type="ECO:0000259" key="10">
    <source>
        <dbReference type="Pfam" id="PF08234"/>
    </source>
</evidence>
<protein>
    <recommendedName>
        <fullName evidence="9">Kinetochore protein SPC25</fullName>
    </recommendedName>
</protein>
<keyword evidence="9" id="KW-0539">Nucleus</keyword>
<evidence type="ECO:0000256" key="1">
    <source>
        <dbReference type="ARBA" id="ARBA00006379"/>
    </source>
</evidence>
<dbReference type="InterPro" id="IPR045143">
    <property type="entry name" value="Spc25"/>
</dbReference>
<keyword evidence="4 9" id="KW-0498">Mitosis</keyword>